<comment type="caution">
    <text evidence="2">The sequence shown here is derived from an EMBL/GenBank/DDBJ whole genome shotgun (WGS) entry which is preliminary data.</text>
</comment>
<accession>K7A8V8</accession>
<dbReference type="AlphaFoldDB" id="K7A8V8"/>
<reference evidence="3" key="1">
    <citation type="journal article" date="2014" name="Environ. Microbiol.">
        <title>Comparative genomics of the marine bacterial genus Glaciecola reveals the high degree of genomic diversity and genomic characteristic for cold adaptation.</title>
        <authorList>
            <person name="Qin Q.L."/>
            <person name="Xie B.B."/>
            <person name="Yu Y."/>
            <person name="Shu Y.L."/>
            <person name="Rong J.C."/>
            <person name="Zhang Y.J."/>
            <person name="Zhao D.L."/>
            <person name="Chen X.L."/>
            <person name="Zhang X.Y."/>
            <person name="Chen B."/>
            <person name="Zhou B.C."/>
            <person name="Zhang Y.Z."/>
        </authorList>
    </citation>
    <scope>NUCLEOTIDE SEQUENCE [LARGE SCALE GENOMIC DNA]</scope>
    <source>
        <strain evidence="3">LMG 21857</strain>
    </source>
</reference>
<dbReference type="Proteomes" id="UP000006322">
    <property type="component" value="Unassembled WGS sequence"/>
</dbReference>
<sequence length="149" mass="16817">MPVFVSEACAGVFFENATIQHFEKPSERRGATLAAHLEKFHGERLGLDERVNCPTCTDTVMLRRFYSLSHAVEIDECPGCGGIWLDTGELAKLQSLLLNEKERALLRAQLIETHRPSEISGLPHINDNWLHRDNKISNLIDLTFFLTGD</sequence>
<protein>
    <recommendedName>
        <fullName evidence="1">Transcription factor zinc-finger domain-containing protein</fullName>
    </recommendedName>
</protein>
<keyword evidence="3" id="KW-1185">Reference proteome</keyword>
<name>K7A8V8_9ALTE</name>
<organism evidence="2 3">
    <name type="scientific">Paraglaciecola polaris LMG 21857</name>
    <dbReference type="NCBI Taxonomy" id="1129793"/>
    <lineage>
        <taxon>Bacteria</taxon>
        <taxon>Pseudomonadati</taxon>
        <taxon>Pseudomonadota</taxon>
        <taxon>Gammaproteobacteria</taxon>
        <taxon>Alteromonadales</taxon>
        <taxon>Alteromonadaceae</taxon>
        <taxon>Paraglaciecola</taxon>
    </lineage>
</organism>
<gene>
    <name evidence="2" type="ORF">GPLA_0929</name>
</gene>
<evidence type="ECO:0000259" key="1">
    <source>
        <dbReference type="Pfam" id="PF13453"/>
    </source>
</evidence>
<evidence type="ECO:0000313" key="3">
    <source>
        <dbReference type="Proteomes" id="UP000006322"/>
    </source>
</evidence>
<dbReference type="STRING" id="1129793.GPLA_0929"/>
<dbReference type="InterPro" id="IPR027392">
    <property type="entry name" value="TF_Znf"/>
</dbReference>
<evidence type="ECO:0000313" key="2">
    <source>
        <dbReference type="EMBL" id="GAC31845.1"/>
    </source>
</evidence>
<dbReference type="EMBL" id="BAER01000023">
    <property type="protein sequence ID" value="GAC31845.1"/>
    <property type="molecule type" value="Genomic_DNA"/>
</dbReference>
<feature type="domain" description="Transcription factor zinc-finger" evidence="1">
    <location>
        <begin position="52"/>
        <end position="93"/>
    </location>
</feature>
<dbReference type="Pfam" id="PF13453">
    <property type="entry name" value="Zn_ribbon_TFIIB"/>
    <property type="match status" value="1"/>
</dbReference>
<proteinExistence type="predicted"/>